<name>A0A225UHH4_9STRA</name>
<organism evidence="2 3">
    <name type="scientific">Phytophthora megakarya</name>
    <dbReference type="NCBI Taxonomy" id="4795"/>
    <lineage>
        <taxon>Eukaryota</taxon>
        <taxon>Sar</taxon>
        <taxon>Stramenopiles</taxon>
        <taxon>Oomycota</taxon>
        <taxon>Peronosporomycetes</taxon>
        <taxon>Peronosporales</taxon>
        <taxon>Peronosporaceae</taxon>
        <taxon>Phytophthora</taxon>
    </lineage>
</organism>
<evidence type="ECO:0000313" key="2">
    <source>
        <dbReference type="EMBL" id="OWY92410.1"/>
    </source>
</evidence>
<proteinExistence type="predicted"/>
<evidence type="ECO:0000313" key="3">
    <source>
        <dbReference type="Proteomes" id="UP000198211"/>
    </source>
</evidence>
<accession>A0A225UHH4</accession>
<evidence type="ECO:0008006" key="4">
    <source>
        <dbReference type="Google" id="ProtNLM"/>
    </source>
</evidence>
<comment type="caution">
    <text evidence="2">The sequence shown here is derived from an EMBL/GenBank/DDBJ whole genome shotgun (WGS) entry which is preliminary data.</text>
</comment>
<dbReference type="AlphaFoldDB" id="A0A225UHH4"/>
<feature type="region of interest" description="Disordered" evidence="1">
    <location>
        <begin position="67"/>
        <end position="109"/>
    </location>
</feature>
<protein>
    <recommendedName>
        <fullName evidence="4">Eukaryotic/viral aspartic protease</fullName>
    </recommendedName>
</protein>
<dbReference type="Proteomes" id="UP000198211">
    <property type="component" value="Unassembled WGS sequence"/>
</dbReference>
<reference evidence="3" key="1">
    <citation type="submission" date="2017-03" db="EMBL/GenBank/DDBJ databases">
        <title>Phytopthora megakarya and P. palmivora, two closely related causual agents of cacao black pod achieved similar genome size and gene model numbers by different mechanisms.</title>
        <authorList>
            <person name="Ali S."/>
            <person name="Shao J."/>
            <person name="Larry D.J."/>
            <person name="Kronmiller B."/>
            <person name="Shen D."/>
            <person name="Strem M.D."/>
            <person name="Melnick R.L."/>
            <person name="Guiltinan M.J."/>
            <person name="Tyler B.M."/>
            <person name="Meinhardt L.W."/>
            <person name="Bailey B.A."/>
        </authorList>
    </citation>
    <scope>NUCLEOTIDE SEQUENCE [LARGE SCALE GENOMIC DNA]</scope>
    <source>
        <strain evidence="3">zdho120</strain>
    </source>
</reference>
<evidence type="ECO:0000256" key="1">
    <source>
        <dbReference type="SAM" id="MobiDB-lite"/>
    </source>
</evidence>
<keyword evidence="3" id="KW-1185">Reference proteome</keyword>
<gene>
    <name evidence="2" type="ORF">PHMEG_00038609</name>
</gene>
<sequence length="178" mass="20302">MSVAWQYYHARKRSEETPLDYLYRLNGAALRAKLKIKDGKTKARREHVDHYIESLGDLELTARLTSTETVRRRRTRGSASRRERAKSRQRRSAFGSKYRQKAPVSAPARPARAMVRPWVIGIIKNENDVRIAGPCNTRISTRGHPTGLLEASDMWEAGSTNVAPWETELTQTETAVRI</sequence>
<dbReference type="EMBL" id="NBNE01018128">
    <property type="protein sequence ID" value="OWY92410.1"/>
    <property type="molecule type" value="Genomic_DNA"/>
</dbReference>